<feature type="chain" id="PRO_5037263819" evidence="1">
    <location>
        <begin position="32"/>
        <end position="73"/>
    </location>
</feature>
<reference evidence="2 3" key="1">
    <citation type="submission" date="2019-11" db="EMBL/GenBank/DDBJ databases">
        <title>Metabolism of dissolved organic matter in forest soils.</title>
        <authorList>
            <person name="Cyle K.T."/>
            <person name="Wilhelm R.C."/>
            <person name="Martinez C.E."/>
        </authorList>
    </citation>
    <scope>NUCLEOTIDE SEQUENCE [LARGE SCALE GENOMIC DNA]</scope>
    <source>
        <strain evidence="2 3">5N</strain>
    </source>
</reference>
<gene>
    <name evidence="2" type="ORF">GNZ13_26210</name>
</gene>
<evidence type="ECO:0000313" key="3">
    <source>
        <dbReference type="Proteomes" id="UP000655523"/>
    </source>
</evidence>
<keyword evidence="3" id="KW-1185">Reference proteome</keyword>
<sequence length="73" mass="7166">MKKQSGDTRALGTGKAVLAVAVSLYAAMAGAQTSPAAPAAPSENSAKLMVAQASPIGCPLFDTLGCKQEDGGS</sequence>
<feature type="non-terminal residue" evidence="2">
    <location>
        <position position="73"/>
    </location>
</feature>
<evidence type="ECO:0000313" key="2">
    <source>
        <dbReference type="EMBL" id="NPT57964.1"/>
    </source>
</evidence>
<accession>A0A972NT72</accession>
<dbReference type="Proteomes" id="UP000655523">
    <property type="component" value="Unassembled WGS sequence"/>
</dbReference>
<dbReference type="AlphaFoldDB" id="A0A972NT72"/>
<organism evidence="2 3">
    <name type="scientific">Paraburkholderia elongata</name>
    <dbReference type="NCBI Taxonomy" id="2675747"/>
    <lineage>
        <taxon>Bacteria</taxon>
        <taxon>Pseudomonadati</taxon>
        <taxon>Pseudomonadota</taxon>
        <taxon>Betaproteobacteria</taxon>
        <taxon>Burkholderiales</taxon>
        <taxon>Burkholderiaceae</taxon>
        <taxon>Paraburkholderia</taxon>
    </lineage>
</organism>
<protein>
    <submittedName>
        <fullName evidence="2">Uncharacterized protein</fullName>
    </submittedName>
</protein>
<comment type="caution">
    <text evidence="2">The sequence shown here is derived from an EMBL/GenBank/DDBJ whole genome shotgun (WGS) entry which is preliminary data.</text>
</comment>
<dbReference type="EMBL" id="WOEZ01000144">
    <property type="protein sequence ID" value="NPT57964.1"/>
    <property type="molecule type" value="Genomic_DNA"/>
</dbReference>
<keyword evidence="1" id="KW-0732">Signal</keyword>
<name>A0A972NT72_9BURK</name>
<evidence type="ECO:0000256" key="1">
    <source>
        <dbReference type="SAM" id="SignalP"/>
    </source>
</evidence>
<proteinExistence type="predicted"/>
<dbReference type="RefSeq" id="WP_172169932.1">
    <property type="nucleotide sequence ID" value="NZ_WOEZ01000144.1"/>
</dbReference>
<feature type="signal peptide" evidence="1">
    <location>
        <begin position="1"/>
        <end position="31"/>
    </location>
</feature>